<evidence type="ECO:0000256" key="3">
    <source>
        <dbReference type="ARBA" id="ARBA00022723"/>
    </source>
</evidence>
<keyword evidence="5" id="KW-0378">Hydrolase</keyword>
<dbReference type="eggNOG" id="ENOG502RYKG">
    <property type="taxonomic scope" value="Eukaryota"/>
</dbReference>
<organism evidence="11 12">
    <name type="scientific">Emericella nidulans (strain FGSC A4 / ATCC 38163 / CBS 112.46 / NRRL 194 / M139)</name>
    <name type="common">Aspergillus nidulans</name>
    <dbReference type="NCBI Taxonomy" id="227321"/>
    <lineage>
        <taxon>Eukaryota</taxon>
        <taxon>Fungi</taxon>
        <taxon>Dikarya</taxon>
        <taxon>Ascomycota</taxon>
        <taxon>Pezizomycotina</taxon>
        <taxon>Eurotiomycetes</taxon>
        <taxon>Eurotiomycetidae</taxon>
        <taxon>Eurotiales</taxon>
        <taxon>Aspergillaceae</taxon>
        <taxon>Aspergillus</taxon>
        <taxon>Aspergillus subgen. Nidulantes</taxon>
    </lineage>
</organism>
<dbReference type="InterPro" id="IPR024079">
    <property type="entry name" value="MetalloPept_cat_dom_sf"/>
</dbReference>
<dbReference type="RefSeq" id="XP_664030.1">
    <property type="nucleotide sequence ID" value="XM_658938.2"/>
</dbReference>
<dbReference type="SUPFAM" id="SSF55486">
    <property type="entry name" value="Metalloproteases ('zincins'), catalytic domain"/>
    <property type="match status" value="1"/>
</dbReference>
<dbReference type="GO" id="GO:0008237">
    <property type="term" value="F:metallopeptidase activity"/>
    <property type="evidence" value="ECO:0007669"/>
    <property type="project" value="UniProtKB-KW"/>
</dbReference>
<evidence type="ECO:0000256" key="2">
    <source>
        <dbReference type="ARBA" id="ARBA00022670"/>
    </source>
</evidence>
<accession>Q5AZ54</accession>
<dbReference type="GeneID" id="2871324"/>
<reference evidence="12" key="2">
    <citation type="journal article" date="2009" name="Fungal Genet. Biol.">
        <title>The 2008 update of the Aspergillus nidulans genome annotation: a community effort.</title>
        <authorList>
            <person name="Wortman J.R."/>
            <person name="Gilsenan J.M."/>
            <person name="Joardar V."/>
            <person name="Deegan J."/>
            <person name="Clutterbuck J."/>
            <person name="Andersen M.R."/>
            <person name="Archer D."/>
            <person name="Bencina M."/>
            <person name="Braus G."/>
            <person name="Coutinho P."/>
            <person name="von Dohren H."/>
            <person name="Doonan J."/>
            <person name="Driessen A.J."/>
            <person name="Durek P."/>
            <person name="Espeso E."/>
            <person name="Fekete E."/>
            <person name="Flipphi M."/>
            <person name="Estrada C.G."/>
            <person name="Geysens S."/>
            <person name="Goldman G."/>
            <person name="de Groot P.W."/>
            <person name="Hansen K."/>
            <person name="Harris S.D."/>
            <person name="Heinekamp T."/>
            <person name="Helmstaedt K."/>
            <person name="Henrissat B."/>
            <person name="Hofmann G."/>
            <person name="Homan T."/>
            <person name="Horio T."/>
            <person name="Horiuchi H."/>
            <person name="James S."/>
            <person name="Jones M."/>
            <person name="Karaffa L."/>
            <person name="Karanyi Z."/>
            <person name="Kato M."/>
            <person name="Keller N."/>
            <person name="Kelly D.E."/>
            <person name="Kiel J.A."/>
            <person name="Kim J.M."/>
            <person name="van der Klei I.J."/>
            <person name="Klis F.M."/>
            <person name="Kovalchuk A."/>
            <person name="Krasevec N."/>
            <person name="Kubicek C.P."/>
            <person name="Liu B."/>
            <person name="Maccabe A."/>
            <person name="Meyer V."/>
            <person name="Mirabito P."/>
            <person name="Miskei M."/>
            <person name="Mos M."/>
            <person name="Mullins J."/>
            <person name="Nelson D.R."/>
            <person name="Nielsen J."/>
            <person name="Oakley B.R."/>
            <person name="Osmani S.A."/>
            <person name="Pakula T."/>
            <person name="Paszewski A."/>
            <person name="Paulsen I."/>
            <person name="Pilsyk S."/>
            <person name="Pocsi I."/>
            <person name="Punt P.J."/>
            <person name="Ram A.F."/>
            <person name="Ren Q."/>
            <person name="Robellet X."/>
            <person name="Robson G."/>
            <person name="Seiboth B."/>
            <person name="van Solingen P."/>
            <person name="Specht T."/>
            <person name="Sun J."/>
            <person name="Taheri-Talesh N."/>
            <person name="Takeshita N."/>
            <person name="Ussery D."/>
            <person name="vanKuyk P.A."/>
            <person name="Visser H."/>
            <person name="van de Vondervoort P.J."/>
            <person name="de Vries R.P."/>
            <person name="Walton J."/>
            <person name="Xiang X."/>
            <person name="Xiong Y."/>
            <person name="Zeng A.P."/>
            <person name="Brandt B.W."/>
            <person name="Cornell M.J."/>
            <person name="van den Hondel C.A."/>
            <person name="Visser J."/>
            <person name="Oliver S.G."/>
            <person name="Turner G."/>
        </authorList>
    </citation>
    <scope>GENOME REANNOTATION</scope>
    <source>
        <strain evidence="12">FGSC A4 / ATCC 38163 / CBS 112.46 / NRRL 194 / M139</strain>
    </source>
</reference>
<evidence type="ECO:0000313" key="12">
    <source>
        <dbReference type="Proteomes" id="UP000000560"/>
    </source>
</evidence>
<sequence>MRFLPLLLTAGLGSLQLAAARCGTRNPSERVHAQHRYFLDMEDREAAARASVGVTTREAFDVTIDTFVHVIITNSTAGINMTTLPSQIDEQIDVLNENYLGTGFQFNLVNVSYTHNNAWQAISDGSTTEYEVKSTLRQGDYTTLNLYYGKIGDGILGYATFPDKVTEQEFIMDGVVCDPQSLPGGKPPYDRGITAVHEIGHWLNLFHTFQPGNSDSMNAGCFGHGDYIHDTPAEAYAAFGCPIGRDTCKGAVESNNTYSIPGTDPIHNFMDYTEDECLTHFTEGQITRMRNSWKEERVGYTSDSPSAERRGLNLGVAVDADLKGKIAKPGSGW</sequence>
<dbReference type="VEuPathDB" id="FungiDB:AN6426"/>
<dbReference type="InParanoid" id="Q5AZ54"/>
<name>Q5AZ54_EMENI</name>
<keyword evidence="6" id="KW-0862">Zinc</keyword>
<dbReference type="AlphaFoldDB" id="Q5AZ54"/>
<dbReference type="GO" id="GO:0046872">
    <property type="term" value="F:metal ion binding"/>
    <property type="evidence" value="ECO:0007669"/>
    <property type="project" value="UniProtKB-KW"/>
</dbReference>
<reference evidence="12" key="1">
    <citation type="journal article" date="2005" name="Nature">
        <title>Sequencing of Aspergillus nidulans and comparative analysis with A. fumigatus and A. oryzae.</title>
        <authorList>
            <person name="Galagan J.E."/>
            <person name="Calvo S.E."/>
            <person name="Cuomo C."/>
            <person name="Ma L.J."/>
            <person name="Wortman J.R."/>
            <person name="Batzoglou S."/>
            <person name="Lee S.I."/>
            <person name="Basturkmen M."/>
            <person name="Spevak C.C."/>
            <person name="Clutterbuck J."/>
            <person name="Kapitonov V."/>
            <person name="Jurka J."/>
            <person name="Scazzocchio C."/>
            <person name="Farman M."/>
            <person name="Butler J."/>
            <person name="Purcell S."/>
            <person name="Harris S."/>
            <person name="Braus G.H."/>
            <person name="Draht O."/>
            <person name="Busch S."/>
            <person name="D'Enfert C."/>
            <person name="Bouchier C."/>
            <person name="Goldman G.H."/>
            <person name="Bell-Pedersen D."/>
            <person name="Griffiths-Jones S."/>
            <person name="Doonan J.H."/>
            <person name="Yu J."/>
            <person name="Vienken K."/>
            <person name="Pain A."/>
            <person name="Freitag M."/>
            <person name="Selker E.U."/>
            <person name="Archer D.B."/>
            <person name="Penalva M.A."/>
            <person name="Oakley B.R."/>
            <person name="Momany M."/>
            <person name="Tanaka T."/>
            <person name="Kumagai T."/>
            <person name="Asai K."/>
            <person name="Machida M."/>
            <person name="Nierman W.C."/>
            <person name="Denning D.W."/>
            <person name="Caddick M."/>
            <person name="Hynes M."/>
            <person name="Paoletti M."/>
            <person name="Fischer R."/>
            <person name="Miller B."/>
            <person name="Dyer P."/>
            <person name="Sachs M.S."/>
            <person name="Osmani S.A."/>
            <person name="Birren B.W."/>
        </authorList>
    </citation>
    <scope>NUCLEOTIDE SEQUENCE [LARGE SCALE GENOMIC DNA]</scope>
    <source>
        <strain evidence="12">FGSC A4 / ATCC 38163 / CBS 112.46 / NRRL 194 / M139</strain>
    </source>
</reference>
<dbReference type="Gene3D" id="3.40.390.10">
    <property type="entry name" value="Collagenase (Catalytic Domain)"/>
    <property type="match status" value="1"/>
</dbReference>
<evidence type="ECO:0000259" key="10">
    <source>
        <dbReference type="Pfam" id="PF05572"/>
    </source>
</evidence>
<evidence type="ECO:0000313" key="11">
    <source>
        <dbReference type="EMBL" id="CBF69496.1"/>
    </source>
</evidence>
<keyword evidence="4 9" id="KW-0732">Signal</keyword>
<gene>
    <name evidence="11" type="ORF">ANIA_06426</name>
</gene>
<evidence type="ECO:0000256" key="7">
    <source>
        <dbReference type="ARBA" id="ARBA00023049"/>
    </source>
</evidence>
<evidence type="ECO:0000256" key="6">
    <source>
        <dbReference type="ARBA" id="ARBA00022833"/>
    </source>
</evidence>
<dbReference type="InterPro" id="IPR008754">
    <property type="entry name" value="Peptidase_M43"/>
</dbReference>
<dbReference type="OMA" id="ALNTHYA"/>
<dbReference type="GO" id="GO:0006508">
    <property type="term" value="P:proteolysis"/>
    <property type="evidence" value="ECO:0007669"/>
    <property type="project" value="UniProtKB-KW"/>
</dbReference>
<dbReference type="HOGENOM" id="CLU_048726_1_0_1"/>
<keyword evidence="8" id="KW-1015">Disulfide bond</keyword>
<evidence type="ECO:0000256" key="8">
    <source>
        <dbReference type="ARBA" id="ARBA00023157"/>
    </source>
</evidence>
<dbReference type="EMBL" id="BN001301">
    <property type="protein sequence ID" value="CBF69496.1"/>
    <property type="molecule type" value="Genomic_DNA"/>
</dbReference>
<dbReference type="Pfam" id="PF05572">
    <property type="entry name" value="Peptidase_M43"/>
    <property type="match status" value="1"/>
</dbReference>
<feature type="chain" id="PRO_5010346606" description="Peptidase M43 pregnancy-associated plasma-A domain-containing protein" evidence="9">
    <location>
        <begin position="21"/>
        <end position="333"/>
    </location>
</feature>
<comment type="similarity">
    <text evidence="1">Belongs to the peptidase M43B family.</text>
</comment>
<protein>
    <recommendedName>
        <fullName evidence="10">Peptidase M43 pregnancy-associated plasma-A domain-containing protein</fullName>
    </recommendedName>
</protein>
<dbReference type="CDD" id="cd04275">
    <property type="entry name" value="ZnMc_pappalysin_like"/>
    <property type="match status" value="1"/>
</dbReference>
<feature type="signal peptide" evidence="9">
    <location>
        <begin position="1"/>
        <end position="20"/>
    </location>
</feature>
<accession>C8V0G1</accession>
<evidence type="ECO:0000256" key="1">
    <source>
        <dbReference type="ARBA" id="ARBA00008721"/>
    </source>
</evidence>
<dbReference type="PANTHER" id="PTHR47466:SF1">
    <property type="entry name" value="METALLOPROTEASE MEP1 (AFU_ORTHOLOGUE AFUA_1G07730)-RELATED"/>
    <property type="match status" value="1"/>
</dbReference>
<dbReference type="Proteomes" id="UP000000560">
    <property type="component" value="Chromosome I"/>
</dbReference>
<keyword evidence="12" id="KW-1185">Reference proteome</keyword>
<keyword evidence="2" id="KW-0645">Protease</keyword>
<feature type="domain" description="Peptidase M43 pregnancy-associated plasma-A" evidence="10">
    <location>
        <begin position="191"/>
        <end position="292"/>
    </location>
</feature>
<evidence type="ECO:0000256" key="9">
    <source>
        <dbReference type="SAM" id="SignalP"/>
    </source>
</evidence>
<evidence type="ECO:0000256" key="5">
    <source>
        <dbReference type="ARBA" id="ARBA00022801"/>
    </source>
</evidence>
<dbReference type="KEGG" id="ani:ANIA_06426"/>
<keyword evidence="3" id="KW-0479">Metal-binding</keyword>
<dbReference type="OrthoDB" id="536211at2759"/>
<evidence type="ECO:0000256" key="4">
    <source>
        <dbReference type="ARBA" id="ARBA00022729"/>
    </source>
</evidence>
<proteinExistence type="inferred from homology"/>
<dbReference type="PANTHER" id="PTHR47466">
    <property type="match status" value="1"/>
</dbReference>
<keyword evidence="7" id="KW-0482">Metalloprotease</keyword>